<dbReference type="PRINTS" id="PR00053">
    <property type="entry name" value="FORKHEAD"/>
</dbReference>
<keyword evidence="8" id="KW-1185">Reference proteome</keyword>
<feature type="compositionally biased region" description="Low complexity" evidence="4">
    <location>
        <begin position="726"/>
        <end position="739"/>
    </location>
</feature>
<proteinExistence type="predicted"/>
<feature type="region of interest" description="Disordered" evidence="4">
    <location>
        <begin position="230"/>
        <end position="438"/>
    </location>
</feature>
<name>A0A9P9E4F3_9PLEO</name>
<sequence length="1111" mass="120817">MHAFARLRFNDGNYYMHTYSIILGRNVELAREDILNLKRAKRAIESANADGLDQRKKRKRRNHRPRSVVSNTGGIVNISAAALPAEYQQRRPSVASNSHDSSSNRNPASNPDDVAEQAPQDILMEALDPLPTQLGTRTPQDPHECPIVPIHPQNIRHMTNIQGPKGISRKHAKIAYNFDERYFELEVFSRNGLYHEDVFYSAGHKIRLNHGDTIVIGAVDMTFTLPDEALTEEDRARNNRSSRGSESRPMSFAFENGNGELEDANMDDEDSLSEGTSVNPRHIFQFTEDFDSDVDHLAGDDDGMDEDEEEDLEEEEEQKLKVKLKLKSKHIPPPPRKEVKAPQKRKHVREPSPVEPPFKRPKKKIPEPEQEPVKEKEKLSSKIPAKAPVKSPIKDVPRDPTPEKPEPEKTPTSQSPTLTKKTIPEGAASMEDGEQGGIITAELAKLHGLPPSLIGQVLEKRKGPGRPPKDGLISKRQKALLVKEGKRIEQARKEGRDVDALPALPIKPKIARPRKESTSNPGEGDDDDIRESTEAGDGAAGMGDKKPSKPNKPPRTPSPELRIEDYTEEQLQRPSANYVVLIHEAISSSNTGQMNLQQIYTYIEKKYPWYKFKTTTSGWQSSVRHNLGQHDAFVKGDKEGKGYNWKINPDVSIEKERRKRQVSPTVSHSQRPGYYPQHTGYPAYGQPPTPYYSGIPPQSIQGVANGLPRPPPSVEQPRLPPSLQRNSTAGAAPAAQTAPNPSPYSSPWAGGNPAGSPVNQNPPRPYPPSHVQTPPVSSTTTSTGQYGVLMPTTGSQGGTTTSGSYQSQYATAGASPYASGPTRTYSPYATAGSPSSTLPHVPTVPRPTSNASTHNPPHHPSNTSIPRVSHPSGRYPVGTDPLIIAQLEGFRQYYLEQTELDRDLETVKVDNAYKALFNPAFVSKLTKQEADLLDSISGFVSKIPVGNTSPQEGAEAMKKAAMSTNLASTAAAIAAHNAAAAASNETKEIPNVPLAKLETSSSKPGTSAISPGMEPHKFTPSMVNPAVSFVANGPMAVASSPIGTRPSVEPLTPVPGSPAVGIVPLMKQALAIPSERDLEDAKAGAAEPSTSKPEASVPSARPNETPAPKTE</sequence>
<dbReference type="InterPro" id="IPR001766">
    <property type="entry name" value="Fork_head_dom"/>
</dbReference>
<feature type="compositionally biased region" description="Polar residues" evidence="4">
    <location>
        <begin position="825"/>
        <end position="838"/>
    </location>
</feature>
<dbReference type="InterPro" id="IPR045178">
    <property type="entry name" value="Fhl1/FHA1"/>
</dbReference>
<feature type="region of interest" description="Disordered" evidence="4">
    <location>
        <begin position="1073"/>
        <end position="1111"/>
    </location>
</feature>
<dbReference type="GO" id="GO:0005634">
    <property type="term" value="C:nucleus"/>
    <property type="evidence" value="ECO:0007669"/>
    <property type="project" value="UniProtKB-SubCell"/>
</dbReference>
<protein>
    <submittedName>
        <fullName evidence="7">Uncharacterized protein</fullName>
    </submittedName>
</protein>
<feature type="region of interest" description="Disordered" evidence="4">
    <location>
        <begin position="652"/>
        <end position="804"/>
    </location>
</feature>
<evidence type="ECO:0000313" key="7">
    <source>
        <dbReference type="EMBL" id="KAH7130521.1"/>
    </source>
</evidence>
<feature type="compositionally biased region" description="Acidic residues" evidence="4">
    <location>
        <begin position="300"/>
        <end position="317"/>
    </location>
</feature>
<feature type="compositionally biased region" description="Low complexity" evidence="4">
    <location>
        <begin position="769"/>
        <end position="783"/>
    </location>
</feature>
<feature type="DNA-binding region" description="Fork-head" evidence="3">
    <location>
        <begin position="573"/>
        <end position="661"/>
    </location>
</feature>
<dbReference type="GO" id="GO:0060962">
    <property type="term" value="P:regulation of ribosomal protein gene transcription by RNA polymerase II"/>
    <property type="evidence" value="ECO:0007669"/>
    <property type="project" value="InterPro"/>
</dbReference>
<feature type="compositionally biased region" description="Low complexity" evidence="4">
    <location>
        <begin position="239"/>
        <end position="248"/>
    </location>
</feature>
<dbReference type="EMBL" id="JAGMWT010000004">
    <property type="protein sequence ID" value="KAH7130521.1"/>
    <property type="molecule type" value="Genomic_DNA"/>
</dbReference>
<dbReference type="InterPro" id="IPR000253">
    <property type="entry name" value="FHA_dom"/>
</dbReference>
<evidence type="ECO:0000259" key="6">
    <source>
        <dbReference type="PROSITE" id="PS50039"/>
    </source>
</evidence>
<comment type="subcellular location">
    <subcellularLocation>
        <location evidence="3">Nucleus</location>
    </subcellularLocation>
</comment>
<feature type="compositionally biased region" description="Basic residues" evidence="4">
    <location>
        <begin position="55"/>
        <end position="66"/>
    </location>
</feature>
<dbReference type="Proteomes" id="UP000700596">
    <property type="component" value="Unassembled WGS sequence"/>
</dbReference>
<dbReference type="InterPro" id="IPR036390">
    <property type="entry name" value="WH_DNA-bd_sf"/>
</dbReference>
<feature type="region of interest" description="Disordered" evidence="4">
    <location>
        <begin position="87"/>
        <end position="115"/>
    </location>
</feature>
<feature type="compositionally biased region" description="Basic and acidic residues" evidence="4">
    <location>
        <begin position="458"/>
        <end position="473"/>
    </location>
</feature>
<feature type="domain" description="Fork-head" evidence="6">
    <location>
        <begin position="573"/>
        <end position="661"/>
    </location>
</feature>
<feature type="region of interest" description="Disordered" evidence="4">
    <location>
        <begin position="455"/>
        <end position="561"/>
    </location>
</feature>
<evidence type="ECO:0000256" key="1">
    <source>
        <dbReference type="ARBA" id="ARBA00023125"/>
    </source>
</evidence>
<accession>A0A9P9E4F3</accession>
<feature type="compositionally biased region" description="Low complexity" evidence="4">
    <location>
        <begin position="93"/>
        <end position="106"/>
    </location>
</feature>
<feature type="compositionally biased region" description="Basic residues" evidence="4">
    <location>
        <begin position="321"/>
        <end position="330"/>
    </location>
</feature>
<dbReference type="AlphaFoldDB" id="A0A9P9E4F3"/>
<feature type="compositionally biased region" description="Pro residues" evidence="4">
    <location>
        <begin position="708"/>
        <end position="720"/>
    </location>
</feature>
<keyword evidence="2 3" id="KW-0539">Nucleus</keyword>
<dbReference type="PROSITE" id="PS00658">
    <property type="entry name" value="FORK_HEAD_2"/>
    <property type="match status" value="1"/>
</dbReference>
<dbReference type="SUPFAM" id="SSF46785">
    <property type="entry name" value="Winged helix' DNA-binding domain"/>
    <property type="match status" value="1"/>
</dbReference>
<feature type="compositionally biased region" description="Polar residues" evidence="4">
    <location>
        <begin position="846"/>
        <end position="866"/>
    </location>
</feature>
<feature type="region of interest" description="Disordered" evidence="4">
    <location>
        <begin position="825"/>
        <end position="874"/>
    </location>
</feature>
<dbReference type="Pfam" id="PF00250">
    <property type="entry name" value="Forkhead"/>
    <property type="match status" value="1"/>
</dbReference>
<gene>
    <name evidence="7" type="ORF">B0J11DRAFT_430451</name>
</gene>
<dbReference type="GO" id="GO:0043565">
    <property type="term" value="F:sequence-specific DNA binding"/>
    <property type="evidence" value="ECO:0007669"/>
    <property type="project" value="InterPro"/>
</dbReference>
<organism evidence="7 8">
    <name type="scientific">Dendryphion nanum</name>
    <dbReference type="NCBI Taxonomy" id="256645"/>
    <lineage>
        <taxon>Eukaryota</taxon>
        <taxon>Fungi</taxon>
        <taxon>Dikarya</taxon>
        <taxon>Ascomycota</taxon>
        <taxon>Pezizomycotina</taxon>
        <taxon>Dothideomycetes</taxon>
        <taxon>Pleosporomycetidae</taxon>
        <taxon>Pleosporales</taxon>
        <taxon>Torulaceae</taxon>
        <taxon>Dendryphion</taxon>
    </lineage>
</organism>
<dbReference type="PROSITE" id="PS50039">
    <property type="entry name" value="FORK_HEAD_3"/>
    <property type="match status" value="1"/>
</dbReference>
<dbReference type="GO" id="GO:0003700">
    <property type="term" value="F:DNA-binding transcription factor activity"/>
    <property type="evidence" value="ECO:0007669"/>
    <property type="project" value="InterPro"/>
</dbReference>
<evidence type="ECO:0000259" key="5">
    <source>
        <dbReference type="PROSITE" id="PS50006"/>
    </source>
</evidence>
<feature type="compositionally biased region" description="Acidic residues" evidence="4">
    <location>
        <begin position="260"/>
        <end position="272"/>
    </location>
</feature>
<dbReference type="PANTHER" id="PTHR21712:SF29">
    <property type="entry name" value="PRE-RRNA-PROCESSING PROTEIN FHL1"/>
    <property type="match status" value="1"/>
</dbReference>
<evidence type="ECO:0000313" key="8">
    <source>
        <dbReference type="Proteomes" id="UP000700596"/>
    </source>
</evidence>
<dbReference type="OrthoDB" id="5402974at2759"/>
<evidence type="ECO:0000256" key="4">
    <source>
        <dbReference type="SAM" id="MobiDB-lite"/>
    </source>
</evidence>
<feature type="compositionally biased region" description="Basic and acidic residues" evidence="4">
    <location>
        <begin position="364"/>
        <end position="380"/>
    </location>
</feature>
<dbReference type="Gene3D" id="2.60.200.20">
    <property type="match status" value="1"/>
</dbReference>
<feature type="domain" description="FHA" evidence="5">
    <location>
        <begin position="132"/>
        <end position="200"/>
    </location>
</feature>
<reference evidence="7" key="1">
    <citation type="journal article" date="2021" name="Nat. Commun.">
        <title>Genetic determinants of endophytism in the Arabidopsis root mycobiome.</title>
        <authorList>
            <person name="Mesny F."/>
            <person name="Miyauchi S."/>
            <person name="Thiergart T."/>
            <person name="Pickel B."/>
            <person name="Atanasova L."/>
            <person name="Karlsson M."/>
            <person name="Huettel B."/>
            <person name="Barry K.W."/>
            <person name="Haridas S."/>
            <person name="Chen C."/>
            <person name="Bauer D."/>
            <person name="Andreopoulos W."/>
            <person name="Pangilinan J."/>
            <person name="LaButti K."/>
            <person name="Riley R."/>
            <person name="Lipzen A."/>
            <person name="Clum A."/>
            <person name="Drula E."/>
            <person name="Henrissat B."/>
            <person name="Kohler A."/>
            <person name="Grigoriev I.V."/>
            <person name="Martin F.M."/>
            <person name="Hacquard S."/>
        </authorList>
    </citation>
    <scope>NUCLEOTIDE SEQUENCE</scope>
    <source>
        <strain evidence="7">MPI-CAGE-CH-0243</strain>
    </source>
</reference>
<dbReference type="Pfam" id="PF00498">
    <property type="entry name" value="FHA"/>
    <property type="match status" value="1"/>
</dbReference>
<dbReference type="SMART" id="SM00339">
    <property type="entry name" value="FH"/>
    <property type="match status" value="1"/>
</dbReference>
<dbReference type="InterPro" id="IPR036388">
    <property type="entry name" value="WH-like_DNA-bd_sf"/>
</dbReference>
<feature type="compositionally biased region" description="Low complexity" evidence="4">
    <location>
        <begin position="792"/>
        <end position="804"/>
    </location>
</feature>
<comment type="caution">
    <text evidence="7">The sequence shown here is derived from an EMBL/GenBank/DDBJ whole genome shotgun (WGS) entry which is preliminary data.</text>
</comment>
<keyword evidence="1 3" id="KW-0238">DNA-binding</keyword>
<evidence type="ECO:0000256" key="2">
    <source>
        <dbReference type="ARBA" id="ARBA00023242"/>
    </source>
</evidence>
<dbReference type="PROSITE" id="PS50006">
    <property type="entry name" value="FHA_DOMAIN"/>
    <property type="match status" value="1"/>
</dbReference>
<feature type="compositionally biased region" description="Basic and acidic residues" evidence="4">
    <location>
        <begin position="392"/>
        <end position="409"/>
    </location>
</feature>
<dbReference type="PANTHER" id="PTHR21712">
    <property type="entry name" value="PRE-RRNA-PROCESSING PROTEIN FHL1"/>
    <property type="match status" value="1"/>
</dbReference>
<dbReference type="InterPro" id="IPR030456">
    <property type="entry name" value="TF_fork_head_CS_2"/>
</dbReference>
<evidence type="ECO:0000256" key="3">
    <source>
        <dbReference type="PROSITE-ProRule" id="PRU00089"/>
    </source>
</evidence>
<feature type="region of interest" description="Disordered" evidence="4">
    <location>
        <begin position="48"/>
        <end position="73"/>
    </location>
</feature>
<dbReference type="InterPro" id="IPR008984">
    <property type="entry name" value="SMAD_FHA_dom_sf"/>
</dbReference>
<dbReference type="Gene3D" id="1.10.10.10">
    <property type="entry name" value="Winged helix-like DNA-binding domain superfamily/Winged helix DNA-binding domain"/>
    <property type="match status" value="1"/>
</dbReference>
<dbReference type="SUPFAM" id="SSF49879">
    <property type="entry name" value="SMAD/FHA domain"/>
    <property type="match status" value="1"/>
</dbReference>
<feature type="compositionally biased region" description="Basic and acidic residues" evidence="4">
    <location>
        <begin position="481"/>
        <end position="499"/>
    </location>
</feature>